<protein>
    <recommendedName>
        <fullName evidence="3">Apple domain-containing protein</fullName>
    </recommendedName>
</protein>
<proteinExistence type="predicted"/>
<dbReference type="EMBL" id="JALJOR010000001">
    <property type="protein sequence ID" value="KAK9830152.1"/>
    <property type="molecule type" value="Genomic_DNA"/>
</dbReference>
<evidence type="ECO:0000313" key="2">
    <source>
        <dbReference type="Proteomes" id="UP001489004"/>
    </source>
</evidence>
<dbReference type="AlphaFoldDB" id="A0AAW1R8K9"/>
<reference evidence="1 2" key="1">
    <citation type="journal article" date="2024" name="Nat. Commun.">
        <title>Phylogenomics reveals the evolutionary origins of lichenization in chlorophyte algae.</title>
        <authorList>
            <person name="Puginier C."/>
            <person name="Libourel C."/>
            <person name="Otte J."/>
            <person name="Skaloud P."/>
            <person name="Haon M."/>
            <person name="Grisel S."/>
            <person name="Petersen M."/>
            <person name="Berrin J.G."/>
            <person name="Delaux P.M."/>
            <person name="Dal Grande F."/>
            <person name="Keller J."/>
        </authorList>
    </citation>
    <scope>NUCLEOTIDE SEQUENCE [LARGE SCALE GENOMIC DNA]</scope>
    <source>
        <strain evidence="1 2">SAG 2043</strain>
    </source>
</reference>
<gene>
    <name evidence="1" type="ORF">WJX72_010025</name>
</gene>
<name>A0AAW1R8K9_9CHLO</name>
<accession>A0AAW1R8K9</accession>
<sequence>MQLLAICRREEWEPVAHFSKKSIRPCKQSRPPPGNRTQSSMTRGWAFAVCALLVISTQAASSDPVLDQDDTNAELQALLTAHGVCVNTNTDPNNCGVCGNVCDPANALKSTCDVLAFGPALQAACGPPIAATGTSSSAQIIAPAPAASRKLQQAAPLCVMNQKPTSAPSTAYVSVAPAPPTLTLFSSTGVTGPSDTSVFNLDYRLVAPGLKPSAVIVCSKSGSSLDLTNSDGTLIGNFDGLCSTPDPSGGTQCCQKYLVPLGVSTGASFPSGGPSYPSQLLAPLGGNQNAAVINLNSGSATVTCAYLRPGEAAANAGYATNVAFHAAGGLTTSDTVNVYLPLNPGGNPESTPAGCTAPFRFVVAPAASAPPPAPYAPAANAGVLFAIVKDFALQLPLAPDEPTASPPRAAVDFFCGFNRLPSVILNGVGAQYTTAVGYKPLTLLQQCQQACAQLRFCDGFQYIPTGDGTTLNPSCQLKTAPINPLDGSPAPTIPLTANLVTTDPVTSGSTAGYIVGLKVDRQPTYEFVAPSTELGNLFPQVFAVDYGGDDLICPVSPGPFQTAGPFLGLSTQQKYAGDSLAFNGGLCRDACAADFTCLIAAFREITPSSQPQNSGYCLLKYNQGFDVGLQDIYITSKRVLTAAAPDTLPADVPSD</sequence>
<dbReference type="Proteomes" id="UP001489004">
    <property type="component" value="Unassembled WGS sequence"/>
</dbReference>
<evidence type="ECO:0000313" key="1">
    <source>
        <dbReference type="EMBL" id="KAK9830152.1"/>
    </source>
</evidence>
<comment type="caution">
    <text evidence="1">The sequence shown here is derived from an EMBL/GenBank/DDBJ whole genome shotgun (WGS) entry which is preliminary data.</text>
</comment>
<organism evidence="1 2">
    <name type="scientific">[Myrmecia] bisecta</name>
    <dbReference type="NCBI Taxonomy" id="41462"/>
    <lineage>
        <taxon>Eukaryota</taxon>
        <taxon>Viridiplantae</taxon>
        <taxon>Chlorophyta</taxon>
        <taxon>core chlorophytes</taxon>
        <taxon>Trebouxiophyceae</taxon>
        <taxon>Trebouxiales</taxon>
        <taxon>Trebouxiaceae</taxon>
        <taxon>Myrmecia</taxon>
    </lineage>
</organism>
<keyword evidence="2" id="KW-1185">Reference proteome</keyword>
<evidence type="ECO:0008006" key="3">
    <source>
        <dbReference type="Google" id="ProtNLM"/>
    </source>
</evidence>